<dbReference type="RefSeq" id="YP_010839926.1">
    <property type="nucleotide sequence ID" value="NC_078249.1"/>
</dbReference>
<comment type="catalytic activity">
    <reaction evidence="1">
        <text>Thiol-dependent hydrolysis of ester, thioester, amide, peptide and isopeptide bonds formed by the C-terminal Gly of ubiquitin (a 76-residue protein attached to proteins as an intracellular targeting signal).</text>
        <dbReference type="EC" id="3.4.19.12"/>
    </reaction>
</comment>
<evidence type="ECO:0000256" key="4">
    <source>
        <dbReference type="ARBA" id="ARBA00018602"/>
    </source>
</evidence>
<dbReference type="EMBL" id="KU925491">
    <property type="protein sequence ID" value="AMT75428.1"/>
    <property type="molecule type" value="Viral_cRNA"/>
</dbReference>
<feature type="region of interest" description="Disordered" evidence="10">
    <location>
        <begin position="3885"/>
        <end position="3906"/>
    </location>
</feature>
<dbReference type="Proteomes" id="UP000096131">
    <property type="component" value="Genome"/>
</dbReference>
<dbReference type="Proteomes" id="UP000593780">
    <property type="component" value="Genome"/>
</dbReference>
<evidence type="ECO:0000256" key="9">
    <source>
        <dbReference type="ARBA" id="ARBA00031012"/>
    </source>
</evidence>
<evidence type="ECO:0000256" key="3">
    <source>
        <dbReference type="ARBA" id="ARBA00012759"/>
    </source>
</evidence>
<keyword evidence="13" id="KW-0548">Nucleotidyltransferase</keyword>
<dbReference type="PDB" id="6DX3">
    <property type="method" value="X-ray"/>
    <property type="resolution" value="2.05 A"/>
    <property type="chains" value="A/B/C/D=1-166"/>
</dbReference>
<dbReference type="GeneID" id="80550155"/>
<dbReference type="PANTHER" id="PTHR13312:SF0">
    <property type="entry name" value="UBIQUITIN THIOESTERASE OTU1"/>
    <property type="match status" value="1"/>
</dbReference>
<dbReference type="PROSITE" id="PS50802">
    <property type="entry name" value="OTU"/>
    <property type="match status" value="1"/>
</dbReference>
<evidence type="ECO:0000313" key="16">
    <source>
        <dbReference type="Proteomes" id="UP000593780"/>
    </source>
</evidence>
<evidence type="ECO:0000259" key="11">
    <source>
        <dbReference type="PROSITE" id="PS50525"/>
    </source>
</evidence>
<keyword evidence="5" id="KW-0808">Transferase</keyword>
<dbReference type="GO" id="GO:0006351">
    <property type="term" value="P:DNA-templated transcription"/>
    <property type="evidence" value="ECO:0007669"/>
    <property type="project" value="InterPro"/>
</dbReference>
<dbReference type="InterPro" id="IPR007322">
    <property type="entry name" value="RNA_pol_bunyavir"/>
</dbReference>
<proteinExistence type="evidence at protein level"/>
<dbReference type="Pfam" id="PF04196">
    <property type="entry name" value="Bunya_RdRp"/>
    <property type="match status" value="1"/>
</dbReference>
<evidence type="ECO:0000256" key="10">
    <source>
        <dbReference type="SAM" id="MobiDB-lite"/>
    </source>
</evidence>
<dbReference type="EMBL" id="KT820205">
    <property type="protein sequence ID" value="AMR73395.1"/>
    <property type="molecule type" value="Viral_cRNA"/>
</dbReference>
<dbReference type="Pfam" id="PF02338">
    <property type="entry name" value="OTU"/>
    <property type="match status" value="1"/>
</dbReference>
<dbReference type="PROSITE" id="PS50525">
    <property type="entry name" value="RDRP_SSRNA_NEG_SEG"/>
    <property type="match status" value="1"/>
</dbReference>
<dbReference type="GO" id="GO:0036503">
    <property type="term" value="P:ERAD pathway"/>
    <property type="evidence" value="ECO:0007669"/>
    <property type="project" value="TreeGrafter"/>
</dbReference>
<reference evidence="13 15" key="1">
    <citation type="journal article" date="2016" name="Virol Rep">
        <title>Newly characterized arboviruses of northern Australia.</title>
        <authorList>
            <person name="Huang B."/>
            <person name="Allcock R."/>
            <person name="Warrilow D."/>
        </authorList>
    </citation>
    <scope>NUCLEOTIDE SEQUENCE [LARGE SCALE GENOMIC DNA]</scope>
    <source>
        <strain evidence="13">MI14850</strain>
    </source>
</reference>
<keyword evidence="6" id="KW-0378">Hydrolase</keyword>
<evidence type="ECO:0000256" key="6">
    <source>
        <dbReference type="ARBA" id="ARBA00022801"/>
    </source>
</evidence>
<feature type="domain" description="RdRp catalytic" evidence="11">
    <location>
        <begin position="2304"/>
        <end position="2513"/>
    </location>
</feature>
<dbReference type="EC" id="3.4.19.12" evidence="3"/>
<reference evidence="17" key="3">
    <citation type="journal article" date="2019" name="PLoS Pathog.">
        <title>Probing the impact of nairovirus genomic diversity on viral ovarian tumor domain protease (vOTU) structure and deubiquitinase activity.</title>
        <authorList>
            <person name="Dzimianski J.V."/>
            <person name="Beldon B.S."/>
            <person name="Daczkowski C.M."/>
            <person name="Goodwin O.Y."/>
            <person name="Scholte F.E.M."/>
            <person name="Bergeron E."/>
            <person name="Pegan S.D."/>
        </authorList>
    </citation>
    <scope>X-RAY CRYSTALLOGRAPHY (2.05 ANGSTROMS) OF 1-166</scope>
</reference>
<organism evidence="13 15">
    <name type="scientific">Taggert virus</name>
    <dbReference type="NCBI Taxonomy" id="487050"/>
    <lineage>
        <taxon>Viruses</taxon>
        <taxon>Riboviria</taxon>
        <taxon>Orthornavirae</taxon>
        <taxon>Negarnaviricota</taxon>
        <taxon>Polyploviricotina</taxon>
        <taxon>Bunyaviricetes</taxon>
        <taxon>Hareavirales</taxon>
        <taxon>Nairoviridae</taxon>
        <taxon>Orthonairovirus</taxon>
        <taxon>Orthonairovirus macquariense</taxon>
    </lineage>
</organism>
<feature type="compositionally biased region" description="Low complexity" evidence="10">
    <location>
        <begin position="1653"/>
        <end position="1663"/>
    </location>
</feature>
<evidence type="ECO:0000256" key="1">
    <source>
        <dbReference type="ARBA" id="ARBA00000707"/>
    </source>
</evidence>
<dbReference type="Gene3D" id="3.90.70.80">
    <property type="match status" value="1"/>
</dbReference>
<dbReference type="KEGG" id="vg:80550155"/>
<dbReference type="GO" id="GO:0039694">
    <property type="term" value="P:viral RNA genome replication"/>
    <property type="evidence" value="ECO:0007669"/>
    <property type="project" value="InterPro"/>
</dbReference>
<evidence type="ECO:0000313" key="13">
    <source>
        <dbReference type="EMBL" id="AMR73395.1"/>
    </source>
</evidence>
<dbReference type="InterPro" id="IPR049605">
    <property type="entry name" value="L_OTU"/>
</dbReference>
<evidence type="ECO:0000256" key="2">
    <source>
        <dbReference type="ARBA" id="ARBA00012494"/>
    </source>
</evidence>
<evidence type="ECO:0000259" key="12">
    <source>
        <dbReference type="PROSITE" id="PS50802"/>
    </source>
</evidence>
<dbReference type="GO" id="GO:0004843">
    <property type="term" value="F:cysteine-type deubiquitinase activity"/>
    <property type="evidence" value="ECO:0007669"/>
    <property type="project" value="UniProtKB-EC"/>
</dbReference>
<dbReference type="InterPro" id="IPR038765">
    <property type="entry name" value="Papain-like_cys_pep_sf"/>
</dbReference>
<keyword evidence="17" id="KW-0002">3D-structure</keyword>
<keyword evidence="15" id="KW-1185">Reference proteome</keyword>
<protein>
    <recommendedName>
        <fullName evidence="4">RNA-directed RNA polymerase L</fullName>
        <ecNumber evidence="2">2.7.7.48</ecNumber>
        <ecNumber evidence="3">3.4.19.12</ecNumber>
    </recommendedName>
    <alternativeName>
        <fullName evidence="7">Large structural protein</fullName>
    </alternativeName>
    <alternativeName>
        <fullName evidence="9">Replicase</fullName>
    </alternativeName>
    <alternativeName>
        <fullName evidence="8">Transcriptase</fullName>
    </alternativeName>
</protein>
<dbReference type="EC" id="2.7.7.48" evidence="2"/>
<keyword evidence="13" id="KW-0696">RNA-directed RNA polymerase</keyword>
<dbReference type="GO" id="GO:0003968">
    <property type="term" value="F:RNA-directed RNA polymerase activity"/>
    <property type="evidence" value="ECO:0007669"/>
    <property type="project" value="UniProtKB-KW"/>
</dbReference>
<dbReference type="PDBsum" id="6DX3"/>
<feature type="region of interest" description="Disordered" evidence="10">
    <location>
        <begin position="1644"/>
        <end position="1663"/>
    </location>
</feature>
<evidence type="ECO:0000313" key="15">
    <source>
        <dbReference type="Proteomes" id="UP000096131"/>
    </source>
</evidence>
<reference evidence="14 16" key="2">
    <citation type="journal article" date="2016" name="Viruses">
        <title>Genomic Characterization of the Genus Nairovirus (Family Bunyaviridae).</title>
        <authorList>
            <person name="Kuhn J.H."/>
            <person name="Wiley M.R."/>
            <person name="Rodriguez S.E."/>
            <person name="Bao Y."/>
            <person name="Prieto K."/>
            <person name="Travassos da Rosa A.P."/>
            <person name="Guzman H."/>
            <person name="Savji N."/>
            <person name="Ladner J.T."/>
            <person name="Tesh R.B."/>
            <person name="Wada J."/>
            <person name="Jahrling P.B."/>
            <person name="Bente D.A."/>
            <person name="Palacios G."/>
        </authorList>
    </citation>
    <scope>NUCLEOTIDE SEQUENCE [LARGE SCALE GENOMIC DNA]</scope>
    <source>
        <strain evidence="14 16">Ml14850</strain>
    </source>
</reference>
<dbReference type="CDD" id="cd21880">
    <property type="entry name" value="OTU_RNAP_L_virus"/>
    <property type="match status" value="1"/>
</dbReference>
<dbReference type="SMR" id="A0A142J8F6"/>
<feature type="compositionally biased region" description="Polar residues" evidence="10">
    <location>
        <begin position="3896"/>
        <end position="3906"/>
    </location>
</feature>
<sequence>MGEEVNFDWHLLLNGYYYSPVDLEVEDIFEIVNQPMDGNCLYHSLACGMIEEQQPDSYKLIKEQVREAAGLFWDTTEETKTTGEDLNGYLARIMKPNEWGSSLEVNFFSQKAKVTVYIWHEDASKHCDYVVRYGEDPMLESINIMHRRNHYDYLKPRGNQRTAVVKAPFLTLEEKVNLISQYTLDPEDDDWTLEQMLDGSRSESPEEDDREELLRKPVSKPTDYYKRVRKLIPKSENIPVRVGRVLDTFFSCKIVAKLRNNMLLLTPLTSASDESEALTLRTLGHKILTFDKELKKEYSSSHLALTKELVSFLDLPGLLRTAFPGLGLERHSAFLHDELVLDICTVAVALLLSTYLYGSNNRNKKKFITNCLFGLNLSGKKVAASLKKISQKDLYEHPKRTVAFVCNQLYGKVMSSLSKKFNSLGGCSMLVLCSVDLSDLGVKEYLQVVENLSKIDNTNEDFGHLEIESLHALRVLLERLHVSDKDSLHSLLLPIAPVKDGNPDIPRRALRSKEDAMQFAIQEYFKKKEITKFISTGGKAYSGATIGNVLAYAHNIYMSKDSLGLTTEDINQLLIEIRSLHGIQGTQTILPIAIICENLGPAFTRLFKELPIECAQECETLLEDARNADSHASAWKSALRLKGVAYEGLFAKSRGWRYVPEDIKPSLTMLIQSLYPDKFEMFLERTQLHPEFRDLVPDFSLTQKTFLRGTEITSPELTESKIEEEEGTSGMEAVGRGRQMFPLPEVEIQEINSITGAIEQFERLKAESGRNFFCSSNEVLLGPEEGLVVNELLLVEVGYQTDVEGKMSTDMRKWKDVLGLLKVLNIRCTIITCADASSTPARNWWIPEQKVLLLKSSISHLFSEFQKNSPAEVTDIVVGSISTQKLRSMLKSGSVVKTPISIKEVRETWDKQSEYILRRPTGVQISNSLAASLKLGLVDGMIMDQQSSEACIDMIKREKNKLIDEFERTKFRHSVNRDTITAQEMILAWLMEDLPCSRCQVCKEQISESLNNIQCAEDKISLLCFSLQPANHKPCCHPRGMKNFPQPTMRRRTVKLENIEHSVVKSFENSNDNISLLDRLVRLTLPGKTEKERRIKRNVESLVRFCMECSSIECIKLPTGQLVSKGTTSAKKSKEQIEEWRAKLGKELSDDKLKTYSDYVRRTLKHSLEQSANQANSKCQVPLKWMKNLIQDLGVPTEDGQIISKLKESQKSKKSFQINNDKVIVISKDELGDYLNSKLEMSQNSSKIFTLDCVIFKEVSSELLLRLQSSPYETCPKLMLMLVDFMLELGWYQEIVLYSKICETFLRCCTEFTRSGIKLVKIRHTNLNIGIKLPSNKKENMTCCLYNSNMSLLKGPFMLNRRQAILGASYSYILVVIFIQCLQQYRCLDAIQQDKSELKRQVESCTESMIESVFEELSSALAGDFERAFQIRSKQCDMTGNFLTKNTYDHFIRVFSGLSVNYFFLSCDSLLRNSQQQNKQLQMLRFGMLNGLSRLSSPSELGKKFHSSCRSIEDNVMRLYLQTTVYGAVKHVESNIEQWNSSDLCPRSKIPSFSIYGAWVNSDRQLIFDIYNVHIYNKEMDNFDEGCIDVLEETAERHMLWEMDLARTCESSKGRHRRESRLLLGVPNTFRVKTTEGQRVMLSDSLSDEADDTSSVSSTMTRRSVSSSNKRIKSIYGRYCLNIKPFELESGFKVERDPLRDYRQAITDPGTSIIYKPNLDSLLKDCLTIIKLNPSHTMGSFELIQAVVEAARVKFPPDAIEKTRKNVKNWVSVSEVTETTSIVSVPKTHMLLKDAFKILLGTENKKIVKLLRGKLKKLGVVNTDERMGKTYCQELLNTVEGLTEKQKDMITKGLLEPHKLSFYHWKELIKKNVCEVLLTDDGNYIYCWLKTLAAHVKRDIKKELRFMIPNRDAPDQEGQTIFNTEEIAELLKLKKLVMSEIQFETLDVEPIMSAWVKTIEKVKDGTEIVEKGLKSLQKALPVILDIFEQYDVLCQSKADSPAVSFTKEEICIRMKEKRFIETYSNEIMTCMNMIFYLTLTAPWCVHYKSLEAFFIRNPNLANLDQPDKEPNSQILEMTVSNMVWRLISQTSSEEGEQSILSEKTVKKYIEYLITAFTVNGFPLSESLNTYGEEHTAQGEEQILQQLKGMLSRLGLKGGRHEFLWTIHLIANSNFEVTKKLTGRQTGERLPRSVRSKVVYEVIKMVGETGMAILQQLAFTCALNTDHRFFAVLAPKAQLGGCRDLLVQETGTKLIHATTEMFSRTLLSTTNDDGLTNSHLKENILNTGLEAIQTMRITHGKPVESFKGLVNFYRVMCISGDNTKWGPIHCCSLFSGMMQQLLKDVPDWCQFYKLTFIKNLCRQVEIPSASIKKILNSLRYHISDTVDIEAQTERELRQLLLSNLNIWEHNRIIQFLVKTYLSKGEMAMNSYNHMGQGIHHATSSILTSTFAVTFEELARDFFMECYPELTLKLDHAGSSDDYAKCLVLSGVVSANTFKNYDESFWDVCCRFKNYTAAVARCCQMKDSAKTLVGDSFLEFYSEFMMGNRVTPAVIKFILTGLINSSVTSPQSMSQACQVSSQQAMYNSVPMLTNMTFTTLRQQMFFNHVESFIREYGLLTLGSLSPFGRLFVPRFSNLIGSSIALEDSEVISSSARMLKLNFHGIPVSSKTIIDSDSSLNSDLEDSSSEGTKSDASDSSGSSFRFELVRNLTQTEELFAKTIQDYTIPVNSEVVFDELNCIYHDSKEGPYDPKGTISDSILTKSCTWLSTAGQKNILELAVRIRSLLNILIAGYYRSFGSEGTEHIVKASLNRDENAIIEDPMIQLIPEKLRRELGRLGLHKMNVEELLPGLQPEDTLASLVARRLITLNVSTEDYSSEVARLKQTLTARNVIHGLAGGIKELSVPLYTIFMTSYFFKDNVFFELEDRWNTKHSSNYRDSTGKLLNGRIVTKFPVWLDTFLNCRLTCNATKESVDTSLFNESLRGFDILLRSGQPRELSLIISDLTVMQKEFAGISIQFSDSNRQKLRIVESQSPEAELEANKAVIVKSKLFSATESISLNNTPAVVIGYLLDEACISEVRPTRIDLSNLLKDKFKLTQFYPSVIELVTSICTESKAGKTDLECKPDLTKVGRYSNNLTMLCRMIQKAKPTLTVFYMLKGSHSTNEPTVSELVSYGIKEGRYLKLPEPGIDTSSFSVRYWKILHCLSAINNLTLSDSEKTSMLVSFLNWKPSLDLASDSCAMFTQERAVLEEFNDKVLLNVLASELPSIRSEQERKSIGDLIDYIVSPKELLKKKPYLGTTAQFKTWGEGHKTGRYIYNSPSGESTGIFIRGKLHIHLSSDSKGLLYEVEKNVLSWLSRRRTDLVSKEQHEFFVDMLPNEREVTHKGKDGKIATVQLERNDFRMLSLCEMKANSKVVKIKQNILTVKKQISYSMDSEPRLIWSKGHISIVYDELETQTTYHENILKVRKILEQVIGKAANPANATFSETRITLARIRLKEDIVLNSVALLHAFLHHAPHAAILEMSSKNTLLSRYLSGGHVKESSQILAGVGLQRTHNKPKVVKRRLVDENITDKELCESLTKEFKCSGVPPSSWPEVQMALEENGLSTIEVSLDKQASRVDAVWQFSQELDSPRLSSVWNFRTLVGCVASETIPHFLIPFIDNIDIFMKLFMVFKNLRRHLNELSLKDEELDCLVMLIIIKHHGEDVTCNSSYFTSESMLSIVRSNSFLLKNRVRFSYSVKEKRLQLTISVLILTSSEITQDKKVNLKLSQQNLLGTMSNIFHETSTMKSIKELSVYMNRVSNEEGDWLEMIISENNYSKLRVDNTLKLYLDKKIDEAFLLELTNIICALMGKFDIRKSACDDIATQARKETDYTLDELFDSGSSEANELETDIPQPDNQGSWSFGW</sequence>
<evidence type="ECO:0007829" key="17">
    <source>
        <dbReference type="PDB" id="6DX3"/>
    </source>
</evidence>
<feature type="domain" description="OTU" evidence="12">
    <location>
        <begin position="29"/>
        <end position="157"/>
    </location>
</feature>
<dbReference type="SUPFAM" id="SSF54001">
    <property type="entry name" value="Cysteine proteinases"/>
    <property type="match status" value="1"/>
</dbReference>
<dbReference type="PANTHER" id="PTHR13312">
    <property type="entry name" value="HIV-INDUCED PROTEIN-7-LIKE PROTEASE"/>
    <property type="match status" value="1"/>
</dbReference>
<dbReference type="GO" id="GO:0016579">
    <property type="term" value="P:protein deubiquitination"/>
    <property type="evidence" value="ECO:0007669"/>
    <property type="project" value="TreeGrafter"/>
</dbReference>
<name>A0A142J8F6_9VIRU</name>
<evidence type="ECO:0000313" key="14">
    <source>
        <dbReference type="EMBL" id="AMT75428.1"/>
    </source>
</evidence>
<dbReference type="InterPro" id="IPR007099">
    <property type="entry name" value="RNA-dir_pol_NSvirus"/>
</dbReference>
<feature type="region of interest" description="Disordered" evidence="10">
    <location>
        <begin position="2672"/>
        <end position="2698"/>
    </location>
</feature>
<dbReference type="InterPro" id="IPR003323">
    <property type="entry name" value="OTU_dom"/>
</dbReference>
<evidence type="ECO:0000256" key="8">
    <source>
        <dbReference type="ARBA" id="ARBA00030436"/>
    </source>
</evidence>
<dbReference type="GO" id="GO:0030968">
    <property type="term" value="P:endoplasmic reticulum unfolded protein response"/>
    <property type="evidence" value="ECO:0007669"/>
    <property type="project" value="TreeGrafter"/>
</dbReference>
<evidence type="ECO:0000256" key="5">
    <source>
        <dbReference type="ARBA" id="ARBA00022679"/>
    </source>
</evidence>
<evidence type="ECO:0000256" key="7">
    <source>
        <dbReference type="ARBA" id="ARBA00030285"/>
    </source>
</evidence>
<accession>A0A142J8F6</accession>